<accession>A0ABX9KH32</accession>
<dbReference type="InterPro" id="IPR017221">
    <property type="entry name" value="DUF34/NIF3_bac"/>
</dbReference>
<dbReference type="PANTHER" id="PTHR13799:SF14">
    <property type="entry name" value="GTP CYCLOHYDROLASE 1 TYPE 2 HOMOLOG"/>
    <property type="match status" value="1"/>
</dbReference>
<dbReference type="PIRSF" id="PIRSF037489">
    <property type="entry name" value="UCP037489_NIF3_YqfO"/>
    <property type="match status" value="1"/>
</dbReference>
<keyword evidence="2 3" id="KW-0479">Metal-binding</keyword>
<evidence type="ECO:0000313" key="4">
    <source>
        <dbReference type="EMBL" id="REI41039.1"/>
    </source>
</evidence>
<dbReference type="PANTHER" id="PTHR13799">
    <property type="entry name" value="NGG1 INTERACTING FACTOR 3"/>
    <property type="match status" value="1"/>
</dbReference>
<dbReference type="Pfam" id="PF01784">
    <property type="entry name" value="DUF34_NIF3"/>
    <property type="match status" value="1"/>
</dbReference>
<proteinExistence type="inferred from homology"/>
<protein>
    <recommendedName>
        <fullName evidence="3">GTP cyclohydrolase 1 type 2 homolog</fullName>
    </recommendedName>
</protein>
<dbReference type="InterPro" id="IPR036069">
    <property type="entry name" value="DUF34/NIF3_sf"/>
</dbReference>
<organism evidence="4 5">
    <name type="scientific">Psychrilyobacter piezotolerans</name>
    <dbReference type="NCBI Taxonomy" id="2293438"/>
    <lineage>
        <taxon>Bacteria</taxon>
        <taxon>Fusobacteriati</taxon>
        <taxon>Fusobacteriota</taxon>
        <taxon>Fusobacteriia</taxon>
        <taxon>Fusobacteriales</taxon>
        <taxon>Fusobacteriaceae</taxon>
        <taxon>Psychrilyobacter</taxon>
    </lineage>
</organism>
<evidence type="ECO:0000256" key="1">
    <source>
        <dbReference type="ARBA" id="ARBA00006964"/>
    </source>
</evidence>
<name>A0ABX9KH32_9FUSO</name>
<dbReference type="EMBL" id="QUAJ01000013">
    <property type="protein sequence ID" value="REI41039.1"/>
    <property type="molecule type" value="Genomic_DNA"/>
</dbReference>
<dbReference type="Gene3D" id="3.40.1390.30">
    <property type="entry name" value="NIF3 (NGG1p interacting factor 3)-like"/>
    <property type="match status" value="2"/>
</dbReference>
<dbReference type="SUPFAM" id="SSF102705">
    <property type="entry name" value="NIF3 (NGG1p interacting factor 3)-like"/>
    <property type="match status" value="1"/>
</dbReference>
<evidence type="ECO:0000313" key="5">
    <source>
        <dbReference type="Proteomes" id="UP000263486"/>
    </source>
</evidence>
<evidence type="ECO:0000256" key="2">
    <source>
        <dbReference type="ARBA" id="ARBA00022723"/>
    </source>
</evidence>
<dbReference type="NCBIfam" id="TIGR00486">
    <property type="entry name" value="YbgI_SA1388"/>
    <property type="match status" value="1"/>
</dbReference>
<comment type="caution">
    <text evidence="4">The sequence shown here is derived from an EMBL/GenBank/DDBJ whole genome shotgun (WGS) entry which is preliminary data.</text>
</comment>
<dbReference type="InterPro" id="IPR002678">
    <property type="entry name" value="DUF34/NIF3"/>
</dbReference>
<gene>
    <name evidence="4" type="ORF">DYH56_08360</name>
</gene>
<evidence type="ECO:0000256" key="3">
    <source>
        <dbReference type="PIRNR" id="PIRNR037489"/>
    </source>
</evidence>
<dbReference type="Proteomes" id="UP000263486">
    <property type="component" value="Unassembled WGS sequence"/>
</dbReference>
<reference evidence="4 5" key="1">
    <citation type="submission" date="2018-08" db="EMBL/GenBank/DDBJ databases">
        <title>Draft genome sequence of Psychrilyobacter sp. strain SD5 isolated from Black Sea water.</title>
        <authorList>
            <person name="Yadav S."/>
            <person name="Villanueva L."/>
            <person name="Damste J.S.S."/>
        </authorList>
    </citation>
    <scope>NUCLEOTIDE SEQUENCE [LARGE SCALE GENOMIC DNA]</scope>
    <source>
        <strain evidence="4 5">SD5</strain>
    </source>
</reference>
<dbReference type="RefSeq" id="WP_114642397.1">
    <property type="nucleotide sequence ID" value="NZ_JAACIO010000014.1"/>
</dbReference>
<sequence length="355" mass="40601">MKIKTLIKRLEKKFPKNIAESWDNIGLLVGDDNREVTKIQISLDATEEVIDHAIEAGANLIITHHPIIFSGIKNVTSKNIMGRKLLKLIENKIAVYSMHTNLDSAENGLNQYICEKLGVKTSKILDEKYMEMYLLSVYIKAEFEERLESKVEEFGLEYNGYKNVYYTSDSVESFEKIEEKTEKKEKFRNKNKKISILGEKGKLSNLLNEIKKIHPYDEVAYEMIKTENKISLGGLGRIYSLSEGMELGSYLEVVKDKLSLNNVRVVGELDKKIKKIAVVNGGGASFLSRLEKIGVDLFITGDIKYHEALDAREMGISIFDIGHYESEYFFTDIIERHCDDLAVEIYNDRPVFKSL</sequence>
<comment type="similarity">
    <text evidence="1 3">Belongs to the GTP cyclohydrolase I type 2/NIF3 family.</text>
</comment>
<keyword evidence="5" id="KW-1185">Reference proteome</keyword>